<dbReference type="Pfam" id="PF00072">
    <property type="entry name" value="Response_reg"/>
    <property type="match status" value="1"/>
</dbReference>
<dbReference type="PRINTS" id="PR00038">
    <property type="entry name" value="HTHLUXR"/>
</dbReference>
<dbReference type="SUPFAM" id="SSF46894">
    <property type="entry name" value="C-terminal effector domain of the bipartite response regulators"/>
    <property type="match status" value="1"/>
</dbReference>
<evidence type="ECO:0000256" key="1">
    <source>
        <dbReference type="ARBA" id="ARBA00022553"/>
    </source>
</evidence>
<keyword evidence="9" id="KW-1185">Reference proteome</keyword>
<evidence type="ECO:0000259" key="7">
    <source>
        <dbReference type="PROSITE" id="PS50110"/>
    </source>
</evidence>
<dbReference type="SMART" id="SM00421">
    <property type="entry name" value="HTH_LUXR"/>
    <property type="match status" value="1"/>
</dbReference>
<dbReference type="AlphaFoldDB" id="A0AA86N373"/>
<dbReference type="Pfam" id="PF00196">
    <property type="entry name" value="GerE"/>
    <property type="match status" value="1"/>
</dbReference>
<dbReference type="InterPro" id="IPR011006">
    <property type="entry name" value="CheY-like_superfamily"/>
</dbReference>
<dbReference type="SUPFAM" id="SSF52172">
    <property type="entry name" value="CheY-like"/>
    <property type="match status" value="1"/>
</dbReference>
<dbReference type="PANTHER" id="PTHR43214:SF41">
    <property type="entry name" value="NITRATE_NITRITE RESPONSE REGULATOR PROTEIN NARP"/>
    <property type="match status" value="1"/>
</dbReference>
<name>A0AA86N373_9BACT</name>
<keyword evidence="3" id="KW-0238">DNA-binding</keyword>
<dbReference type="GO" id="GO:0003677">
    <property type="term" value="F:DNA binding"/>
    <property type="evidence" value="ECO:0007669"/>
    <property type="project" value="UniProtKB-KW"/>
</dbReference>
<feature type="domain" description="Response regulatory" evidence="7">
    <location>
        <begin position="4"/>
        <end position="118"/>
    </location>
</feature>
<dbReference type="PROSITE" id="PS50043">
    <property type="entry name" value="HTH_LUXR_2"/>
    <property type="match status" value="1"/>
</dbReference>
<accession>A0AA86N373</accession>
<dbReference type="PANTHER" id="PTHR43214">
    <property type="entry name" value="TWO-COMPONENT RESPONSE REGULATOR"/>
    <property type="match status" value="1"/>
</dbReference>
<dbReference type="RefSeq" id="WP_289271257.1">
    <property type="nucleotide sequence ID" value="NZ_OX365700.1"/>
</dbReference>
<dbReference type="PROSITE" id="PS50110">
    <property type="entry name" value="RESPONSE_REGULATORY"/>
    <property type="match status" value="1"/>
</dbReference>
<dbReference type="InterPro" id="IPR001789">
    <property type="entry name" value="Sig_transdc_resp-reg_receiver"/>
</dbReference>
<proteinExistence type="predicted"/>
<dbReference type="GO" id="GO:0000160">
    <property type="term" value="P:phosphorelay signal transduction system"/>
    <property type="evidence" value="ECO:0007669"/>
    <property type="project" value="InterPro"/>
</dbReference>
<gene>
    <name evidence="8" type="ORF">DNFV4_04274</name>
</gene>
<protein>
    <submittedName>
        <fullName evidence="8">LuxR family transcriptional regulator</fullName>
    </submittedName>
</protein>
<keyword evidence="2" id="KW-0805">Transcription regulation</keyword>
<evidence type="ECO:0000313" key="8">
    <source>
        <dbReference type="EMBL" id="CAI4033832.1"/>
    </source>
</evidence>
<feature type="modified residue" description="4-aspartylphosphate" evidence="5">
    <location>
        <position position="53"/>
    </location>
</feature>
<evidence type="ECO:0000256" key="4">
    <source>
        <dbReference type="ARBA" id="ARBA00023163"/>
    </source>
</evidence>
<evidence type="ECO:0000256" key="2">
    <source>
        <dbReference type="ARBA" id="ARBA00023015"/>
    </source>
</evidence>
<dbReference type="Gene3D" id="3.40.50.2300">
    <property type="match status" value="1"/>
</dbReference>
<dbReference type="InterPro" id="IPR039420">
    <property type="entry name" value="WalR-like"/>
</dbReference>
<organism evidence="8 9">
    <name type="scientific">Nitrospira tepida</name>
    <dbReference type="NCBI Taxonomy" id="2973512"/>
    <lineage>
        <taxon>Bacteria</taxon>
        <taxon>Pseudomonadati</taxon>
        <taxon>Nitrospirota</taxon>
        <taxon>Nitrospiria</taxon>
        <taxon>Nitrospirales</taxon>
        <taxon>Nitrospiraceae</taxon>
        <taxon>Nitrospira</taxon>
    </lineage>
</organism>
<evidence type="ECO:0000259" key="6">
    <source>
        <dbReference type="PROSITE" id="PS50043"/>
    </source>
</evidence>
<dbReference type="SMART" id="SM00448">
    <property type="entry name" value="REC"/>
    <property type="match status" value="1"/>
</dbReference>
<dbReference type="Proteomes" id="UP001179121">
    <property type="component" value="Chromosome"/>
</dbReference>
<evidence type="ECO:0000256" key="3">
    <source>
        <dbReference type="ARBA" id="ARBA00023125"/>
    </source>
</evidence>
<keyword evidence="4" id="KW-0804">Transcription</keyword>
<feature type="domain" description="HTH luxR-type" evidence="6">
    <location>
        <begin position="145"/>
        <end position="210"/>
    </location>
</feature>
<evidence type="ECO:0000256" key="5">
    <source>
        <dbReference type="PROSITE-ProRule" id="PRU00169"/>
    </source>
</evidence>
<dbReference type="CDD" id="cd17535">
    <property type="entry name" value="REC_NarL-like"/>
    <property type="match status" value="1"/>
</dbReference>
<dbReference type="KEGG" id="nti:DNFV4_04274"/>
<dbReference type="InterPro" id="IPR016032">
    <property type="entry name" value="Sig_transdc_resp-reg_C-effctor"/>
</dbReference>
<dbReference type="EMBL" id="OX365700">
    <property type="protein sequence ID" value="CAI4033832.1"/>
    <property type="molecule type" value="Genomic_DNA"/>
</dbReference>
<dbReference type="CDD" id="cd06170">
    <property type="entry name" value="LuxR_C_like"/>
    <property type="match status" value="1"/>
</dbReference>
<sequence>MKPRVLLADDHSILLAGLRRLVEEDCEVVGTVEDGRALVEAAQRLKPDVILLDISMPLLNGLDAARQIKKLVPESKLIVLTMHASPTYATEAFHAGASGYLLKRSADSELGEAIRASLRGQFYLTPLIAKDVLSSFLASSSSQDHARPSATLTPRQREVLQLVAEGRGTKDIAQLLHVSVKTVEFHKFRIMQQLNLHTTADLVKYAVTHGLTSL</sequence>
<evidence type="ECO:0000313" key="9">
    <source>
        <dbReference type="Proteomes" id="UP001179121"/>
    </source>
</evidence>
<keyword evidence="1 5" id="KW-0597">Phosphoprotein</keyword>
<dbReference type="InterPro" id="IPR000792">
    <property type="entry name" value="Tscrpt_reg_LuxR_C"/>
</dbReference>
<dbReference type="InterPro" id="IPR058245">
    <property type="entry name" value="NreC/VraR/RcsB-like_REC"/>
</dbReference>
<dbReference type="GO" id="GO:0006355">
    <property type="term" value="P:regulation of DNA-templated transcription"/>
    <property type="evidence" value="ECO:0007669"/>
    <property type="project" value="InterPro"/>
</dbReference>
<reference evidence="8" key="1">
    <citation type="submission" date="2022-10" db="EMBL/GenBank/DDBJ databases">
        <authorList>
            <person name="Koch H."/>
        </authorList>
    </citation>
    <scope>NUCLEOTIDE SEQUENCE</scope>
    <source>
        <strain evidence="8">DNF</strain>
    </source>
</reference>